<dbReference type="PANTHER" id="PTHR10003">
    <property type="entry name" value="SUPEROXIDE DISMUTASE CU-ZN -RELATED"/>
    <property type="match status" value="1"/>
</dbReference>
<dbReference type="EC" id="1.15.1.1" evidence="1"/>
<feature type="domain" description="Superoxide dismutase copper/zinc binding" evidence="3">
    <location>
        <begin position="49"/>
        <end position="182"/>
    </location>
</feature>
<name>A0A4S2M448_OPIFE</name>
<accession>A0A4S2M448</accession>
<dbReference type="AlphaFoldDB" id="A0A4S2M448"/>
<dbReference type="CDD" id="cd00305">
    <property type="entry name" value="Cu-Zn_Superoxide_Dismutase"/>
    <property type="match status" value="1"/>
</dbReference>
<comment type="similarity">
    <text evidence="1">Belongs to the Cu-Zn superoxide dismutase family.</text>
</comment>
<dbReference type="EMBL" id="SJOL01006350">
    <property type="protein sequence ID" value="TGZ68707.1"/>
    <property type="molecule type" value="Genomic_DNA"/>
</dbReference>
<evidence type="ECO:0000313" key="4">
    <source>
        <dbReference type="EMBL" id="TGZ68707.1"/>
    </source>
</evidence>
<gene>
    <name evidence="4" type="ORF">CRM22_004125</name>
</gene>
<keyword evidence="1" id="KW-0479">Metal-binding</keyword>
<comment type="cofactor">
    <cofactor evidence="1">
        <name>Cu cation</name>
        <dbReference type="ChEBI" id="CHEBI:23378"/>
    </cofactor>
    <text evidence="1">Binds 1 copper ion per subunit.</text>
</comment>
<proteinExistence type="inferred from homology"/>
<feature type="signal peptide" evidence="2">
    <location>
        <begin position="1"/>
        <end position="26"/>
    </location>
</feature>
<feature type="chain" id="PRO_5020226900" description="Superoxide dismutase [Cu-Zn]" evidence="2">
    <location>
        <begin position="27"/>
        <end position="206"/>
    </location>
</feature>
<keyword evidence="2" id="KW-0732">Signal</keyword>
<evidence type="ECO:0000259" key="3">
    <source>
        <dbReference type="Pfam" id="PF00080"/>
    </source>
</evidence>
<protein>
    <recommendedName>
        <fullName evidence="1">Superoxide dismutase [Cu-Zn]</fullName>
        <ecNumber evidence="1">1.15.1.1</ecNumber>
    </recommendedName>
</protein>
<dbReference type="Pfam" id="PF00080">
    <property type="entry name" value="Sod_Cu"/>
    <property type="match status" value="1"/>
</dbReference>
<dbReference type="GO" id="GO:0005507">
    <property type="term" value="F:copper ion binding"/>
    <property type="evidence" value="ECO:0007669"/>
    <property type="project" value="InterPro"/>
</dbReference>
<comment type="catalytic activity">
    <reaction evidence="1">
        <text>2 superoxide + 2 H(+) = H2O2 + O2</text>
        <dbReference type="Rhea" id="RHEA:20696"/>
        <dbReference type="ChEBI" id="CHEBI:15378"/>
        <dbReference type="ChEBI" id="CHEBI:15379"/>
        <dbReference type="ChEBI" id="CHEBI:16240"/>
        <dbReference type="ChEBI" id="CHEBI:18421"/>
        <dbReference type="EC" id="1.15.1.1"/>
    </reaction>
</comment>
<dbReference type="SUPFAM" id="SSF49329">
    <property type="entry name" value="Cu,Zn superoxide dismutase-like"/>
    <property type="match status" value="1"/>
</dbReference>
<dbReference type="InterPro" id="IPR018152">
    <property type="entry name" value="SOD_Cu/Zn_BS"/>
</dbReference>
<reference evidence="4 5" key="1">
    <citation type="journal article" date="2019" name="BMC Genomics">
        <title>New insights from Opisthorchis felineus genome: update on genomics of the epidemiologically important liver flukes.</title>
        <authorList>
            <person name="Ershov N.I."/>
            <person name="Mordvinov V.A."/>
            <person name="Prokhortchouk E.B."/>
            <person name="Pakharukova M.Y."/>
            <person name="Gunbin K.V."/>
            <person name="Ustyantsev K."/>
            <person name="Genaev M.A."/>
            <person name="Blinov A.G."/>
            <person name="Mazur A."/>
            <person name="Boulygina E."/>
            <person name="Tsygankova S."/>
            <person name="Khrameeva E."/>
            <person name="Chekanov N."/>
            <person name="Fan G."/>
            <person name="Xiao A."/>
            <person name="Zhang H."/>
            <person name="Xu X."/>
            <person name="Yang H."/>
            <person name="Solovyev V."/>
            <person name="Lee S.M."/>
            <person name="Liu X."/>
            <person name="Afonnikov D.A."/>
            <person name="Skryabin K.G."/>
        </authorList>
    </citation>
    <scope>NUCLEOTIDE SEQUENCE [LARGE SCALE GENOMIC DNA]</scope>
    <source>
        <strain evidence="4">AK-0245</strain>
        <tissue evidence="4">Whole organism</tissue>
    </source>
</reference>
<comment type="caution">
    <text evidence="4">The sequence shown here is derived from an EMBL/GenBank/DDBJ whole genome shotgun (WGS) entry which is preliminary data.</text>
</comment>
<keyword evidence="1" id="KW-0560">Oxidoreductase</keyword>
<organism evidence="4 5">
    <name type="scientific">Opisthorchis felineus</name>
    <dbReference type="NCBI Taxonomy" id="147828"/>
    <lineage>
        <taxon>Eukaryota</taxon>
        <taxon>Metazoa</taxon>
        <taxon>Spiralia</taxon>
        <taxon>Lophotrochozoa</taxon>
        <taxon>Platyhelminthes</taxon>
        <taxon>Trematoda</taxon>
        <taxon>Digenea</taxon>
        <taxon>Opisthorchiida</taxon>
        <taxon>Opisthorchiata</taxon>
        <taxon>Opisthorchiidae</taxon>
        <taxon>Opisthorchis</taxon>
    </lineage>
</organism>
<comment type="cofactor">
    <cofactor evidence="1">
        <name>Zn(2+)</name>
        <dbReference type="ChEBI" id="CHEBI:29105"/>
    </cofactor>
    <text evidence="1">Binds 1 zinc ion per subunit.</text>
</comment>
<evidence type="ECO:0000256" key="2">
    <source>
        <dbReference type="SAM" id="SignalP"/>
    </source>
</evidence>
<dbReference type="OrthoDB" id="2015551at2759"/>
<dbReference type="PRINTS" id="PR00068">
    <property type="entry name" value="CUZNDISMTASE"/>
</dbReference>
<dbReference type="InterPro" id="IPR001424">
    <property type="entry name" value="SOD_Cu_Zn_dom"/>
</dbReference>
<comment type="function">
    <text evidence="1">Destroys radicals which are normally produced within the cells and which are toxic to biological systems.</text>
</comment>
<dbReference type="PROSITE" id="PS00332">
    <property type="entry name" value="SOD_CU_ZN_2"/>
    <property type="match status" value="1"/>
</dbReference>
<dbReference type="InterPro" id="IPR024134">
    <property type="entry name" value="SOD_Cu/Zn_/chaperone"/>
</dbReference>
<dbReference type="Gene3D" id="2.60.40.200">
    <property type="entry name" value="Superoxide dismutase, copper/zinc binding domain"/>
    <property type="match status" value="1"/>
</dbReference>
<keyword evidence="5" id="KW-1185">Reference proteome</keyword>
<dbReference type="Proteomes" id="UP000308267">
    <property type="component" value="Unassembled WGS sequence"/>
</dbReference>
<sequence length="206" mass="22309">MFPLTPRGMNSIWVLIFLTPFTTVEPCIHSRNLVEPAETVATFHEPYGGQVHFTPVSTGELKVTGSVSGLPPNKTLGLHIHETGDIGNHCKNAGGHWNPFNKWHGGLTSSVRHEGDLGNVKTDAQGVMNIDLTTLPDEDDPTQVYIGLALVINDGEDDLGLGGNERSRTDGNSGERLACSVIGRRQSLWIRQKPIQQLTTPAAGKK</sequence>
<evidence type="ECO:0000313" key="5">
    <source>
        <dbReference type="Proteomes" id="UP000308267"/>
    </source>
</evidence>
<evidence type="ECO:0000256" key="1">
    <source>
        <dbReference type="RuleBase" id="RU000393"/>
    </source>
</evidence>
<keyword evidence="1" id="KW-0186">Copper</keyword>
<dbReference type="GO" id="GO:0004784">
    <property type="term" value="F:superoxide dismutase activity"/>
    <property type="evidence" value="ECO:0007669"/>
    <property type="project" value="UniProtKB-EC"/>
</dbReference>
<dbReference type="STRING" id="147828.A0A4S2M448"/>
<keyword evidence="1" id="KW-0862">Zinc</keyword>
<dbReference type="InterPro" id="IPR036423">
    <property type="entry name" value="SOD-like_Cu/Zn_dom_sf"/>
</dbReference>